<dbReference type="PANTHER" id="PTHR35317:SF35">
    <property type="entry name" value="DUF4219 DOMAIN-CONTAINING PROTEIN"/>
    <property type="match status" value="1"/>
</dbReference>
<evidence type="ECO:0000256" key="1">
    <source>
        <dbReference type="SAM" id="Coils"/>
    </source>
</evidence>
<reference evidence="3 4" key="1">
    <citation type="submission" date="2021-07" db="EMBL/GenBank/DDBJ databases">
        <title>The Aristolochia fimbriata genome: insights into angiosperm evolution, floral development and chemical biosynthesis.</title>
        <authorList>
            <person name="Jiao Y."/>
        </authorList>
    </citation>
    <scope>NUCLEOTIDE SEQUENCE [LARGE SCALE GENOMIC DNA]</scope>
    <source>
        <strain evidence="3">IBCAS-2021</strain>
        <tissue evidence="3">Leaf</tissue>
    </source>
</reference>
<comment type="caution">
    <text evidence="3">The sequence shown here is derived from an EMBL/GenBank/DDBJ whole genome shotgun (WGS) entry which is preliminary data.</text>
</comment>
<dbReference type="InterPro" id="IPR054722">
    <property type="entry name" value="PolX-like_BBD"/>
</dbReference>
<organism evidence="3 4">
    <name type="scientific">Aristolochia fimbriata</name>
    <name type="common">White veined hardy Dutchman's pipe vine</name>
    <dbReference type="NCBI Taxonomy" id="158543"/>
    <lineage>
        <taxon>Eukaryota</taxon>
        <taxon>Viridiplantae</taxon>
        <taxon>Streptophyta</taxon>
        <taxon>Embryophyta</taxon>
        <taxon>Tracheophyta</taxon>
        <taxon>Spermatophyta</taxon>
        <taxon>Magnoliopsida</taxon>
        <taxon>Magnoliidae</taxon>
        <taxon>Piperales</taxon>
        <taxon>Aristolochiaceae</taxon>
        <taxon>Aristolochia</taxon>
    </lineage>
</organism>
<feature type="coiled-coil region" evidence="1">
    <location>
        <begin position="354"/>
        <end position="391"/>
    </location>
</feature>
<feature type="domain" description="Retrovirus-related Pol polyprotein from transposon TNT 1-94-like beta-barrel" evidence="2">
    <location>
        <begin position="477"/>
        <end position="538"/>
    </location>
</feature>
<name>A0AAV7F036_ARIFI</name>
<dbReference type="EMBL" id="JAINDJ010000003">
    <property type="protein sequence ID" value="KAG9454485.1"/>
    <property type="molecule type" value="Genomic_DNA"/>
</dbReference>
<dbReference type="AlphaFoldDB" id="A0AAV7F036"/>
<accession>A0AAV7F036</accession>
<evidence type="ECO:0000259" key="2">
    <source>
        <dbReference type="Pfam" id="PF22936"/>
    </source>
</evidence>
<dbReference type="Pfam" id="PF22936">
    <property type="entry name" value="Pol_BBD"/>
    <property type="match status" value="1"/>
</dbReference>
<evidence type="ECO:0000313" key="3">
    <source>
        <dbReference type="EMBL" id="KAG9454485.1"/>
    </source>
</evidence>
<protein>
    <recommendedName>
        <fullName evidence="2">Retrovirus-related Pol polyprotein from transposon TNT 1-94-like beta-barrel domain-containing protein</fullName>
    </recommendedName>
</protein>
<sequence length="634" mass="72473">MGSYLKGASNTRPPLLDGSNYSYWKAKMQIYIKAQDEKAWKTIEKGWCMPTKVIGEGIDMKIVEKPNTEWTEEEERLSNCNSKALNAIFGGVNEEQFRRISACTTTQEAWRILEVYYEGTESVRVSKLPMLTTQFELMRMREDESILEYEGKIRDIANQFAALGDKIPQNRLVRKVLRSLSSKFKMKRVAIEEYKVIDNMTLDELIGSLKTFEMNEKAEDSAEKGKKESIALQSISNEETLQWTDNRGPSVVTYECGGRGHIQSECPTYLKKKKSFVAAWSDDSSTSKDEECNHVAFTAGTLVNSELPVQRKIQGLSIVSDDETDDEDDIGTVQNIIKQWDGVLESTKVLREQVVVLEREKVVLKQKLDEKEEEVRETERKEEELRKANEIWVKFDKGKQQLDDILTQEKRRGSKHELGYSGASSSMQSVYTQPRHRQVRKFIPAYHFCGVYGHIRPYCYKLQKVRRRNENFKEGSTELLTNLQKENGGQVTFEDGAKGSVVGKGDLNVQGLPKLKNVLLVDGLKANLISISQLCDQNMYVKFTKDGCKVMDEENIFVLEGTRTCDNCYKLILSHQCQYTKENTAQLWHKRLGHIHSKGLLKLKEGTVSRVTNTPECATENTGVSSTEIQEKRY</sequence>
<dbReference type="Pfam" id="PF14223">
    <property type="entry name" value="Retrotran_gag_2"/>
    <property type="match status" value="1"/>
</dbReference>
<keyword evidence="1" id="KW-0175">Coiled coil</keyword>
<dbReference type="PANTHER" id="PTHR35317">
    <property type="entry name" value="OS04G0629600 PROTEIN"/>
    <property type="match status" value="1"/>
</dbReference>
<dbReference type="Proteomes" id="UP000825729">
    <property type="component" value="Unassembled WGS sequence"/>
</dbReference>
<keyword evidence="4" id="KW-1185">Reference proteome</keyword>
<evidence type="ECO:0000313" key="4">
    <source>
        <dbReference type="Proteomes" id="UP000825729"/>
    </source>
</evidence>
<proteinExistence type="predicted"/>
<gene>
    <name evidence="3" type="ORF">H6P81_007389</name>
</gene>